<evidence type="ECO:0000256" key="2">
    <source>
        <dbReference type="ARBA" id="ARBA00022857"/>
    </source>
</evidence>
<gene>
    <name evidence="5" type="ORF">FHETE_7074</name>
</gene>
<dbReference type="GO" id="GO:0000140">
    <property type="term" value="F:acylglycerone-phosphate reductase (NADP+) activity"/>
    <property type="evidence" value="ECO:0007669"/>
    <property type="project" value="TreeGrafter"/>
</dbReference>
<dbReference type="InterPro" id="IPR020904">
    <property type="entry name" value="Sc_DH/Rdtase_CS"/>
</dbReference>
<dbReference type="Pfam" id="PF00106">
    <property type="entry name" value="adh_short"/>
    <property type="match status" value="1"/>
</dbReference>
<name>A0A8H5T7I1_FUSHE</name>
<evidence type="ECO:0000256" key="4">
    <source>
        <dbReference type="RuleBase" id="RU000363"/>
    </source>
</evidence>
<dbReference type="GO" id="GO:0005783">
    <property type="term" value="C:endoplasmic reticulum"/>
    <property type="evidence" value="ECO:0007669"/>
    <property type="project" value="TreeGrafter"/>
</dbReference>
<dbReference type="PRINTS" id="PR00080">
    <property type="entry name" value="SDRFAMILY"/>
</dbReference>
<dbReference type="InterPro" id="IPR036291">
    <property type="entry name" value="NAD(P)-bd_dom_sf"/>
</dbReference>
<dbReference type="PANTHER" id="PTHR44169:SF6">
    <property type="entry name" value="NADPH-DEPENDENT 1-ACYLDIHYDROXYACETONE PHOSPHATE REDUCTASE"/>
    <property type="match status" value="1"/>
</dbReference>
<evidence type="ECO:0000313" key="5">
    <source>
        <dbReference type="EMBL" id="KAF5664483.1"/>
    </source>
</evidence>
<dbReference type="SUPFAM" id="SSF51735">
    <property type="entry name" value="NAD(P)-binding Rossmann-fold domains"/>
    <property type="match status" value="1"/>
</dbReference>
<dbReference type="Gene3D" id="3.40.50.720">
    <property type="entry name" value="NAD(P)-binding Rossmann-like Domain"/>
    <property type="match status" value="1"/>
</dbReference>
<dbReference type="PROSITE" id="PS00061">
    <property type="entry name" value="ADH_SHORT"/>
    <property type="match status" value="1"/>
</dbReference>
<dbReference type="FunFam" id="3.40.50.720:FF:000261">
    <property type="entry name" value="NADPH-dependent 1-acyldihydroxyacetone phosphate reductase"/>
    <property type="match status" value="1"/>
</dbReference>
<reference evidence="5 6" key="1">
    <citation type="submission" date="2020-05" db="EMBL/GenBank/DDBJ databases">
        <title>Identification and distribution of gene clusters putatively required for synthesis of sphingolipid metabolism inhibitors in phylogenetically diverse species of the filamentous fungus Fusarium.</title>
        <authorList>
            <person name="Kim H.-S."/>
            <person name="Busman M."/>
            <person name="Brown D.W."/>
            <person name="Divon H."/>
            <person name="Uhlig S."/>
            <person name="Proctor R.H."/>
        </authorList>
    </citation>
    <scope>NUCLEOTIDE SEQUENCE [LARGE SCALE GENOMIC DNA]</scope>
    <source>
        <strain evidence="5 6">NRRL 20693</strain>
    </source>
</reference>
<dbReference type="AlphaFoldDB" id="A0A8H5T7I1"/>
<dbReference type="EMBL" id="JAAGWQ010000133">
    <property type="protein sequence ID" value="KAF5664483.1"/>
    <property type="molecule type" value="Genomic_DNA"/>
</dbReference>
<dbReference type="InterPro" id="IPR002347">
    <property type="entry name" value="SDR_fam"/>
</dbReference>
<dbReference type="GO" id="GO:0019433">
    <property type="term" value="P:triglyceride catabolic process"/>
    <property type="evidence" value="ECO:0007669"/>
    <property type="project" value="TreeGrafter"/>
</dbReference>
<keyword evidence="6" id="KW-1185">Reference proteome</keyword>
<keyword evidence="3" id="KW-0560">Oxidoreductase</keyword>
<sequence length="296" mass="32449">MAERKTYVLITGCSPGGIGHGLVKEFHRQGCHVIATVRNTDMIKDLEGPGISVFPLEVTEPKSIAECKERVSQLTGGRLDVLVNNAGRTHTIPALDMELDDVRATYEVNVFGPMLMVQAFAPLLIVARGLVINISSTSTLVPYIFGAIYSSTKGAINVWSRALRLELKPFGVRVMTAVTGTVRSNIASRTHRALPENSLYMPIQDFFQQRLTFSQRTATMPTEVYARKFVTQALKGEGYLGGLIGGTPDYFYAGGMATKVWLLSCMPRWVSESIIGIFFGIGGLTKRIQAARAKRD</sequence>
<dbReference type="GO" id="GO:0004806">
    <property type="term" value="F:triacylglycerol lipase activity"/>
    <property type="evidence" value="ECO:0007669"/>
    <property type="project" value="TreeGrafter"/>
</dbReference>
<comment type="similarity">
    <text evidence="1 4">Belongs to the short-chain dehydrogenases/reductases (SDR) family.</text>
</comment>
<dbReference type="OrthoDB" id="2102561at2759"/>
<keyword evidence="2" id="KW-0521">NADP</keyword>
<organism evidence="5 6">
    <name type="scientific">Fusarium heterosporum</name>
    <dbReference type="NCBI Taxonomy" id="42747"/>
    <lineage>
        <taxon>Eukaryota</taxon>
        <taxon>Fungi</taxon>
        <taxon>Dikarya</taxon>
        <taxon>Ascomycota</taxon>
        <taxon>Pezizomycotina</taxon>
        <taxon>Sordariomycetes</taxon>
        <taxon>Hypocreomycetidae</taxon>
        <taxon>Hypocreales</taxon>
        <taxon>Nectriaceae</taxon>
        <taxon>Fusarium</taxon>
        <taxon>Fusarium heterosporum species complex</taxon>
    </lineage>
</organism>
<accession>A0A8H5T7I1</accession>
<evidence type="ECO:0000313" key="6">
    <source>
        <dbReference type="Proteomes" id="UP000567885"/>
    </source>
</evidence>
<dbReference type="GO" id="GO:0006654">
    <property type="term" value="P:phosphatidic acid biosynthetic process"/>
    <property type="evidence" value="ECO:0007669"/>
    <property type="project" value="TreeGrafter"/>
</dbReference>
<dbReference type="PANTHER" id="PTHR44169">
    <property type="entry name" value="NADPH-DEPENDENT 1-ACYLDIHYDROXYACETONE PHOSPHATE REDUCTASE"/>
    <property type="match status" value="1"/>
</dbReference>
<evidence type="ECO:0000256" key="3">
    <source>
        <dbReference type="ARBA" id="ARBA00023002"/>
    </source>
</evidence>
<dbReference type="GO" id="GO:0005811">
    <property type="term" value="C:lipid droplet"/>
    <property type="evidence" value="ECO:0007669"/>
    <property type="project" value="TreeGrafter"/>
</dbReference>
<evidence type="ECO:0000256" key="1">
    <source>
        <dbReference type="ARBA" id="ARBA00006484"/>
    </source>
</evidence>
<proteinExistence type="inferred from homology"/>
<dbReference type="PRINTS" id="PR00081">
    <property type="entry name" value="GDHRDH"/>
</dbReference>
<protein>
    <submittedName>
        <fullName evidence="5">1-acylglycerone phosphate reductase</fullName>
    </submittedName>
</protein>
<dbReference type="Proteomes" id="UP000567885">
    <property type="component" value="Unassembled WGS sequence"/>
</dbReference>
<comment type="caution">
    <text evidence="5">The sequence shown here is derived from an EMBL/GenBank/DDBJ whole genome shotgun (WGS) entry which is preliminary data.</text>
</comment>